<organism evidence="1 2">
    <name type="scientific">Actinoallomurus iriomotensis</name>
    <dbReference type="NCBI Taxonomy" id="478107"/>
    <lineage>
        <taxon>Bacteria</taxon>
        <taxon>Bacillati</taxon>
        <taxon>Actinomycetota</taxon>
        <taxon>Actinomycetes</taxon>
        <taxon>Streptosporangiales</taxon>
        <taxon>Thermomonosporaceae</taxon>
        <taxon>Actinoallomurus</taxon>
    </lineage>
</organism>
<gene>
    <name evidence="1" type="ORF">Airi01_035620</name>
</gene>
<dbReference type="Proteomes" id="UP001165135">
    <property type="component" value="Unassembled WGS sequence"/>
</dbReference>
<dbReference type="EMBL" id="BSTJ01000004">
    <property type="protein sequence ID" value="GLY75295.1"/>
    <property type="molecule type" value="Genomic_DNA"/>
</dbReference>
<dbReference type="AlphaFoldDB" id="A0A9W6RK09"/>
<proteinExistence type="predicted"/>
<comment type="caution">
    <text evidence="1">The sequence shown here is derived from an EMBL/GenBank/DDBJ whole genome shotgun (WGS) entry which is preliminary data.</text>
</comment>
<name>A0A9W6RK09_9ACTN</name>
<reference evidence="1" key="1">
    <citation type="submission" date="2023-03" db="EMBL/GenBank/DDBJ databases">
        <title>Actinoallomurus iriomotensis NBRC 103681.</title>
        <authorList>
            <person name="Ichikawa N."/>
            <person name="Sato H."/>
            <person name="Tonouchi N."/>
        </authorList>
    </citation>
    <scope>NUCLEOTIDE SEQUENCE</scope>
    <source>
        <strain evidence="1">NBRC 103681</strain>
    </source>
</reference>
<accession>A0A9W6RK09</accession>
<evidence type="ECO:0000313" key="2">
    <source>
        <dbReference type="Proteomes" id="UP001165135"/>
    </source>
</evidence>
<protein>
    <submittedName>
        <fullName evidence="1">Uncharacterized protein</fullName>
    </submittedName>
</protein>
<evidence type="ECO:0000313" key="1">
    <source>
        <dbReference type="EMBL" id="GLY75295.1"/>
    </source>
</evidence>
<sequence>MRSSPYRRLREPAVPYPHTQVTHLSLTVLERERERRVRPDGARRYRRTEGAFGYYVYLPLLEVGYVLRWKYAPGEEIRRHTTAIGREAGAFPQDGRWASCVSR</sequence>